<protein>
    <recommendedName>
        <fullName evidence="5">Enhancer of mRNA-decapping protein 3</fullName>
    </recommendedName>
</protein>
<feature type="domain" description="DFDF" evidence="2">
    <location>
        <begin position="134"/>
        <end position="170"/>
    </location>
</feature>
<keyword evidence="4" id="KW-1185">Reference proteome</keyword>
<dbReference type="Gene3D" id="2.30.30.100">
    <property type="match status" value="1"/>
</dbReference>
<dbReference type="AlphaFoldDB" id="A0A9P0ACI1"/>
<reference evidence="3" key="1">
    <citation type="submission" date="2021-12" db="EMBL/GenBank/DDBJ databases">
        <authorList>
            <person name="King R."/>
        </authorList>
    </citation>
    <scope>NUCLEOTIDE SEQUENCE</scope>
</reference>
<sequence length="488" mass="54901">MAERWVGFTVAVKCKEAIGAYEGVIDEVNCGRQTLTLSDVIKDGKPYKSYKLIIKAHDIENVIIIKEAKQMIHYDARKILSKRTQNCPVDQFPMNKSKQSFPAPKYNKINCFALNRNDRTYKKPFVDQDLVCSNSHTVPELSSQDFDFQKSLVLFDKESSEKDFINNHCPDIIRQAERSQIYHPRGNSDKREIILSSTKAEKFISRDNLMVSKMAPLPSPIRYSKTSLNTLKSEDNQSSNLRQILVSSPGAKEYVTNDGLIIPSITSDLRRRLIDMAEDQGLSFERQNEMIGHAACELVLQLLDKSLKFNLSNSQWQRVVVMCGSHRQGAIGINCARQLTAHGLNVFVYLMEPSKFISQVAHELALYRLTNNNTILDISELPTTGVGLIVIALADEHTVQLPPPISLWIQQNQAILLALDPPPDGTPGLVVHYSILPALPLTHSPNNGHLFLANINIPQQIFTNVGIYYKSPFGMKSTIALHDYSHKC</sequence>
<evidence type="ECO:0000259" key="2">
    <source>
        <dbReference type="PROSITE" id="PS51512"/>
    </source>
</evidence>
<accession>A0A9P0ACI1</accession>
<dbReference type="InterPro" id="IPR025609">
    <property type="entry name" value="Lsm14-like_N"/>
</dbReference>
<dbReference type="InterPro" id="IPR036652">
    <property type="entry name" value="YjeF_N_dom_sf"/>
</dbReference>
<organism evidence="3 4">
    <name type="scientific">Bemisia tabaci</name>
    <name type="common">Sweetpotato whitefly</name>
    <name type="synonym">Aleurodes tabaci</name>
    <dbReference type="NCBI Taxonomy" id="7038"/>
    <lineage>
        <taxon>Eukaryota</taxon>
        <taxon>Metazoa</taxon>
        <taxon>Ecdysozoa</taxon>
        <taxon>Arthropoda</taxon>
        <taxon>Hexapoda</taxon>
        <taxon>Insecta</taxon>
        <taxon>Pterygota</taxon>
        <taxon>Neoptera</taxon>
        <taxon>Paraneoptera</taxon>
        <taxon>Hemiptera</taxon>
        <taxon>Sternorrhyncha</taxon>
        <taxon>Aleyrodoidea</taxon>
        <taxon>Aleyrodidae</taxon>
        <taxon>Aleyrodinae</taxon>
        <taxon>Bemisia</taxon>
    </lineage>
</organism>
<dbReference type="InterPro" id="IPR004443">
    <property type="entry name" value="YjeF_N_dom"/>
</dbReference>
<dbReference type="GO" id="GO:0003729">
    <property type="term" value="F:mRNA binding"/>
    <property type="evidence" value="ECO:0007669"/>
    <property type="project" value="TreeGrafter"/>
</dbReference>
<dbReference type="PROSITE" id="PS51385">
    <property type="entry name" value="YJEF_N"/>
    <property type="match status" value="1"/>
</dbReference>
<dbReference type="EMBL" id="OU963867">
    <property type="protein sequence ID" value="CAH0391462.1"/>
    <property type="molecule type" value="Genomic_DNA"/>
</dbReference>
<evidence type="ECO:0000259" key="1">
    <source>
        <dbReference type="PROSITE" id="PS51385"/>
    </source>
</evidence>
<dbReference type="SUPFAM" id="SSF64153">
    <property type="entry name" value="YjeF N-terminal domain-like"/>
    <property type="match status" value="1"/>
</dbReference>
<dbReference type="InterPro" id="IPR025762">
    <property type="entry name" value="DFDF"/>
</dbReference>
<evidence type="ECO:0008006" key="5">
    <source>
        <dbReference type="Google" id="ProtNLM"/>
    </source>
</evidence>
<proteinExistence type="predicted"/>
<gene>
    <name evidence="3" type="ORF">BEMITA_LOCUS10074</name>
</gene>
<name>A0A9P0ACI1_BEMTA</name>
<dbReference type="PROSITE" id="PS51512">
    <property type="entry name" value="DFDF"/>
    <property type="match status" value="1"/>
</dbReference>
<dbReference type="Proteomes" id="UP001152759">
    <property type="component" value="Chromosome 6"/>
</dbReference>
<dbReference type="GO" id="GO:0033962">
    <property type="term" value="P:P-body assembly"/>
    <property type="evidence" value="ECO:0007669"/>
    <property type="project" value="TreeGrafter"/>
</dbReference>
<dbReference type="GO" id="GO:0000932">
    <property type="term" value="C:P-body"/>
    <property type="evidence" value="ECO:0007669"/>
    <property type="project" value="TreeGrafter"/>
</dbReference>
<dbReference type="PANTHER" id="PTHR13612">
    <property type="entry name" value="ENHANCER OF MRNA-DECAPPING PROTEIN 3"/>
    <property type="match status" value="1"/>
</dbReference>
<feature type="domain" description="YjeF N-terminal" evidence="1">
    <location>
        <begin position="269"/>
        <end position="463"/>
    </location>
</feature>
<dbReference type="Gene3D" id="3.40.50.10260">
    <property type="entry name" value="YjeF N-terminal domain"/>
    <property type="match status" value="1"/>
</dbReference>
<evidence type="ECO:0000313" key="3">
    <source>
        <dbReference type="EMBL" id="CAH0391462.1"/>
    </source>
</evidence>
<dbReference type="SMART" id="SM01271">
    <property type="entry name" value="LSM14"/>
    <property type="match status" value="1"/>
</dbReference>
<evidence type="ECO:0000313" key="4">
    <source>
        <dbReference type="Proteomes" id="UP001152759"/>
    </source>
</evidence>
<dbReference type="KEGG" id="btab:109038687"/>
<dbReference type="GO" id="GO:0031087">
    <property type="term" value="P:deadenylation-independent decapping of nuclear-transcribed mRNA"/>
    <property type="evidence" value="ECO:0007669"/>
    <property type="project" value="TreeGrafter"/>
</dbReference>
<dbReference type="PANTHER" id="PTHR13612:SF0">
    <property type="entry name" value="ENHANCER OF MRNA-DECAPPING PROTEIN 3"/>
    <property type="match status" value="1"/>
</dbReference>
<dbReference type="Pfam" id="PF03853">
    <property type="entry name" value="YjeF_N"/>
    <property type="match status" value="1"/>
</dbReference>